<dbReference type="PANTHER" id="PTHR37841">
    <property type="entry name" value="GLR2918 PROTEIN"/>
    <property type="match status" value="1"/>
</dbReference>
<gene>
    <name evidence="1" type="ORF">JAO71_04025</name>
</gene>
<accession>A0ABS1WIN5</accession>
<reference evidence="1 2" key="1">
    <citation type="submission" date="2020-12" db="EMBL/GenBank/DDBJ databases">
        <title>Olleya sediminilitoris sp. nov., isolated from a tidal flat.</title>
        <authorList>
            <person name="Park S."/>
            <person name="Yoon J.-H."/>
        </authorList>
    </citation>
    <scope>NUCLEOTIDE SEQUENCE [LARGE SCALE GENOMIC DNA]</scope>
    <source>
        <strain evidence="1 2">YSTF-M6</strain>
    </source>
</reference>
<name>A0ABS1WIN5_9FLAO</name>
<dbReference type="PANTHER" id="PTHR37841:SF1">
    <property type="entry name" value="DUF3298 DOMAIN-CONTAINING PROTEIN"/>
    <property type="match status" value="1"/>
</dbReference>
<dbReference type="Pfam" id="PF14903">
    <property type="entry name" value="WG_beta_rep"/>
    <property type="match status" value="2"/>
</dbReference>
<dbReference type="EMBL" id="JAEMEF010000002">
    <property type="protein sequence ID" value="MBL7558964.1"/>
    <property type="molecule type" value="Genomic_DNA"/>
</dbReference>
<keyword evidence="2" id="KW-1185">Reference proteome</keyword>
<evidence type="ECO:0000313" key="1">
    <source>
        <dbReference type="EMBL" id="MBL7558964.1"/>
    </source>
</evidence>
<proteinExistence type="predicted"/>
<dbReference type="Proteomes" id="UP000605013">
    <property type="component" value="Unassembled WGS sequence"/>
</dbReference>
<sequence>MFSGSGFVSSFESIYFSGGLAPVQSTNGKMLLINKKGEPITDAIYDTTFPFSKGQALVSRDNLYGFIDNSSEEIIKCQFGKYPFRGTSHNSWSSKGLAMVLSKEENDNNLGYINKLGETVFKSQFLYASAFSQNYTMVQDWERRYF</sequence>
<protein>
    <submittedName>
        <fullName evidence="1">WG repeat-containing protein</fullName>
    </submittedName>
</protein>
<organism evidence="1 2">
    <name type="scientific">Olleya sediminilitoris</name>
    <dbReference type="NCBI Taxonomy" id="2795739"/>
    <lineage>
        <taxon>Bacteria</taxon>
        <taxon>Pseudomonadati</taxon>
        <taxon>Bacteroidota</taxon>
        <taxon>Flavobacteriia</taxon>
        <taxon>Flavobacteriales</taxon>
        <taxon>Flavobacteriaceae</taxon>
    </lineage>
</organism>
<evidence type="ECO:0000313" key="2">
    <source>
        <dbReference type="Proteomes" id="UP000605013"/>
    </source>
</evidence>
<comment type="caution">
    <text evidence="1">The sequence shown here is derived from an EMBL/GenBank/DDBJ whole genome shotgun (WGS) entry which is preliminary data.</text>
</comment>
<dbReference type="InterPro" id="IPR032774">
    <property type="entry name" value="WG_beta_rep"/>
</dbReference>